<feature type="transmembrane region" description="Helical" evidence="8">
    <location>
        <begin position="237"/>
        <end position="259"/>
    </location>
</feature>
<proteinExistence type="inferred from homology"/>
<evidence type="ECO:0000256" key="3">
    <source>
        <dbReference type="ARBA" id="ARBA00022448"/>
    </source>
</evidence>
<feature type="transmembrane region" description="Helical" evidence="8">
    <location>
        <begin position="73"/>
        <end position="95"/>
    </location>
</feature>
<evidence type="ECO:0000259" key="9">
    <source>
        <dbReference type="PROSITE" id="PS50928"/>
    </source>
</evidence>
<feature type="transmembrane region" description="Helical" evidence="8">
    <location>
        <begin position="12"/>
        <end position="37"/>
    </location>
</feature>
<dbReference type="Proteomes" id="UP000536262">
    <property type="component" value="Unassembled WGS sequence"/>
</dbReference>
<evidence type="ECO:0000256" key="1">
    <source>
        <dbReference type="ARBA" id="ARBA00004651"/>
    </source>
</evidence>
<dbReference type="PROSITE" id="PS50928">
    <property type="entry name" value="ABC_TM1"/>
    <property type="match status" value="1"/>
</dbReference>
<dbReference type="PANTHER" id="PTHR43848">
    <property type="entry name" value="PUTRESCINE TRANSPORT SYSTEM PERMEASE PROTEIN POTI"/>
    <property type="match status" value="1"/>
</dbReference>
<keyword evidence="11" id="KW-1185">Reference proteome</keyword>
<evidence type="ECO:0000256" key="6">
    <source>
        <dbReference type="ARBA" id="ARBA00022989"/>
    </source>
</evidence>
<dbReference type="GO" id="GO:0005886">
    <property type="term" value="C:plasma membrane"/>
    <property type="evidence" value="ECO:0007669"/>
    <property type="project" value="UniProtKB-SubCell"/>
</dbReference>
<sequence>MVAGFESRPLKAAIWLMTAIGLAIIYLPPLYLVAVSFNPALQPALPPLSDISLTWYFALAKERTLISALQESLLVATITALVATGLALLSALAYMDLGKWRSRWFMFVLLPMFVPGIIQGLSLSVIFGRIGLKPFWGTVAASHLLWALPFAFTVILTSMAAVRRSYLLAASDLGASWWRQLVDVTLPLIKPGLVAAFIFSFLLSLNEFGRAFYLVGRQNTLPLAMFGKMNSGASPTIYALSGSIFLASILAVSFVLLAAQAKDRKLHR</sequence>
<comment type="similarity">
    <text evidence="2">Belongs to the binding-protein-dependent transport system permease family. CysTW subfamily.</text>
</comment>
<gene>
    <name evidence="10" type="ORF">GGR00_004841</name>
</gene>
<keyword evidence="4" id="KW-1003">Cell membrane</keyword>
<keyword evidence="3 8" id="KW-0813">Transport</keyword>
<keyword evidence="6 8" id="KW-1133">Transmembrane helix</keyword>
<comment type="caution">
    <text evidence="10">The sequence shown here is derived from an EMBL/GenBank/DDBJ whole genome shotgun (WGS) entry which is preliminary data.</text>
</comment>
<reference evidence="10 11" key="1">
    <citation type="submission" date="2020-08" db="EMBL/GenBank/DDBJ databases">
        <title>Genomic Encyclopedia of Type Strains, Phase IV (KMG-IV): sequencing the most valuable type-strain genomes for metagenomic binning, comparative biology and taxonomic classification.</title>
        <authorList>
            <person name="Goeker M."/>
        </authorList>
    </citation>
    <scope>NUCLEOTIDE SEQUENCE [LARGE SCALE GENOMIC DNA]</scope>
    <source>
        <strain evidence="10 11">DSM 7051</strain>
    </source>
</reference>
<comment type="subcellular location">
    <subcellularLocation>
        <location evidence="1 8">Cell membrane</location>
        <topology evidence="1 8">Multi-pass membrane protein</topology>
    </subcellularLocation>
</comment>
<dbReference type="CDD" id="cd06261">
    <property type="entry name" value="TM_PBP2"/>
    <property type="match status" value="1"/>
</dbReference>
<evidence type="ECO:0000313" key="10">
    <source>
        <dbReference type="EMBL" id="MBB6357021.1"/>
    </source>
</evidence>
<dbReference type="InterPro" id="IPR051789">
    <property type="entry name" value="Bact_Polyamine_Transport"/>
</dbReference>
<protein>
    <submittedName>
        <fullName evidence="10">Spermidine/putrescine transport system permease protein</fullName>
    </submittedName>
</protein>
<dbReference type="Gene3D" id="1.10.3720.10">
    <property type="entry name" value="MetI-like"/>
    <property type="match status" value="1"/>
</dbReference>
<evidence type="ECO:0000256" key="2">
    <source>
        <dbReference type="ARBA" id="ARBA00007069"/>
    </source>
</evidence>
<dbReference type="AlphaFoldDB" id="A0A7X0FC60"/>
<dbReference type="Pfam" id="PF00528">
    <property type="entry name" value="BPD_transp_1"/>
    <property type="match status" value="1"/>
</dbReference>
<evidence type="ECO:0000256" key="4">
    <source>
        <dbReference type="ARBA" id="ARBA00022475"/>
    </source>
</evidence>
<evidence type="ECO:0000256" key="8">
    <source>
        <dbReference type="RuleBase" id="RU363032"/>
    </source>
</evidence>
<feature type="transmembrane region" description="Helical" evidence="8">
    <location>
        <begin position="107"/>
        <end position="132"/>
    </location>
</feature>
<keyword evidence="7 8" id="KW-0472">Membrane</keyword>
<accession>A0A7X0FC60</accession>
<dbReference type="SUPFAM" id="SSF161098">
    <property type="entry name" value="MetI-like"/>
    <property type="match status" value="1"/>
</dbReference>
<evidence type="ECO:0000313" key="11">
    <source>
        <dbReference type="Proteomes" id="UP000536262"/>
    </source>
</evidence>
<evidence type="ECO:0000256" key="7">
    <source>
        <dbReference type="ARBA" id="ARBA00023136"/>
    </source>
</evidence>
<keyword evidence="5 8" id="KW-0812">Transmembrane</keyword>
<evidence type="ECO:0000256" key="5">
    <source>
        <dbReference type="ARBA" id="ARBA00022692"/>
    </source>
</evidence>
<feature type="transmembrane region" description="Helical" evidence="8">
    <location>
        <begin position="144"/>
        <end position="163"/>
    </location>
</feature>
<dbReference type="GO" id="GO:0055085">
    <property type="term" value="P:transmembrane transport"/>
    <property type="evidence" value="ECO:0007669"/>
    <property type="project" value="InterPro"/>
</dbReference>
<dbReference type="InterPro" id="IPR035906">
    <property type="entry name" value="MetI-like_sf"/>
</dbReference>
<feature type="transmembrane region" description="Helical" evidence="8">
    <location>
        <begin position="184"/>
        <end position="205"/>
    </location>
</feature>
<dbReference type="InterPro" id="IPR000515">
    <property type="entry name" value="MetI-like"/>
</dbReference>
<organism evidence="10 11">
    <name type="scientific">Aminobacter aganoensis</name>
    <dbReference type="NCBI Taxonomy" id="83264"/>
    <lineage>
        <taxon>Bacteria</taxon>
        <taxon>Pseudomonadati</taxon>
        <taxon>Pseudomonadota</taxon>
        <taxon>Alphaproteobacteria</taxon>
        <taxon>Hyphomicrobiales</taxon>
        <taxon>Phyllobacteriaceae</taxon>
        <taxon>Aminobacter</taxon>
    </lineage>
</organism>
<name>A0A7X0FC60_9HYPH</name>
<dbReference type="RefSeq" id="WP_184701593.1">
    <property type="nucleotide sequence ID" value="NZ_BAABEG010000002.1"/>
</dbReference>
<dbReference type="EMBL" id="JACHOU010000019">
    <property type="protein sequence ID" value="MBB6357021.1"/>
    <property type="molecule type" value="Genomic_DNA"/>
</dbReference>
<dbReference type="PANTHER" id="PTHR43848:SF2">
    <property type="entry name" value="PUTRESCINE TRANSPORT SYSTEM PERMEASE PROTEIN POTI"/>
    <property type="match status" value="1"/>
</dbReference>
<feature type="domain" description="ABC transmembrane type-1" evidence="9">
    <location>
        <begin position="69"/>
        <end position="256"/>
    </location>
</feature>